<feature type="signal peptide" evidence="1">
    <location>
        <begin position="1"/>
        <end position="28"/>
    </location>
</feature>
<proteinExistence type="predicted"/>
<accession>A0A812YE85</accession>
<dbReference type="EMBL" id="CAJNIZ010047615">
    <property type="protein sequence ID" value="CAE7771785.1"/>
    <property type="molecule type" value="Genomic_DNA"/>
</dbReference>
<sequence>MRIAPCHIARVRAAQLWTWLLAVRRAAGNRCLKAMPYDAQQLLLQFLAGDTLPKPSCAARLRRVAETARQAAEAKIRLALDELLDDIIMPQAESAAANCKVVCQAVLDGEAKEGALRRLYSAMTKLNRDPAKALKDALEERGFSSCVVSDVKLWPSRVCVIIHW</sequence>
<evidence type="ECO:0000313" key="2">
    <source>
        <dbReference type="EMBL" id="CAE7771785.1"/>
    </source>
</evidence>
<protein>
    <submittedName>
        <fullName evidence="2">Ttn protein</fullName>
    </submittedName>
</protein>
<organism evidence="2 3">
    <name type="scientific">Symbiodinium pilosum</name>
    <name type="common">Dinoflagellate</name>
    <dbReference type="NCBI Taxonomy" id="2952"/>
    <lineage>
        <taxon>Eukaryota</taxon>
        <taxon>Sar</taxon>
        <taxon>Alveolata</taxon>
        <taxon>Dinophyceae</taxon>
        <taxon>Suessiales</taxon>
        <taxon>Symbiodiniaceae</taxon>
        <taxon>Symbiodinium</taxon>
    </lineage>
</organism>
<evidence type="ECO:0000313" key="3">
    <source>
        <dbReference type="Proteomes" id="UP000649617"/>
    </source>
</evidence>
<keyword evidence="3" id="KW-1185">Reference proteome</keyword>
<comment type="caution">
    <text evidence="2">The sequence shown here is derived from an EMBL/GenBank/DDBJ whole genome shotgun (WGS) entry which is preliminary data.</text>
</comment>
<evidence type="ECO:0000256" key="1">
    <source>
        <dbReference type="SAM" id="SignalP"/>
    </source>
</evidence>
<name>A0A812YE85_SYMPI</name>
<reference evidence="2" key="1">
    <citation type="submission" date="2021-02" db="EMBL/GenBank/DDBJ databases">
        <authorList>
            <person name="Dougan E. K."/>
            <person name="Rhodes N."/>
            <person name="Thang M."/>
            <person name="Chan C."/>
        </authorList>
    </citation>
    <scope>NUCLEOTIDE SEQUENCE</scope>
</reference>
<keyword evidence="1" id="KW-0732">Signal</keyword>
<dbReference type="Proteomes" id="UP000649617">
    <property type="component" value="Unassembled WGS sequence"/>
</dbReference>
<gene>
    <name evidence="2" type="primary">Ttn</name>
    <name evidence="2" type="ORF">SPIL2461_LOCUS22751</name>
</gene>
<feature type="chain" id="PRO_5032919240" evidence="1">
    <location>
        <begin position="29"/>
        <end position="164"/>
    </location>
</feature>
<dbReference type="AlphaFoldDB" id="A0A812YE85"/>